<evidence type="ECO:0000313" key="7">
    <source>
        <dbReference type="Proteomes" id="UP000321196"/>
    </source>
</evidence>
<evidence type="ECO:0000256" key="5">
    <source>
        <dbReference type="SAM" id="Phobius"/>
    </source>
</evidence>
<dbReference type="InterPro" id="IPR059112">
    <property type="entry name" value="CysZ/EI24"/>
</dbReference>
<dbReference type="Proteomes" id="UP000321196">
    <property type="component" value="Unassembled WGS sequence"/>
</dbReference>
<feature type="transmembrane region" description="Helical" evidence="5">
    <location>
        <begin position="129"/>
        <end position="149"/>
    </location>
</feature>
<accession>A0A5C8HM55</accession>
<keyword evidence="2 5" id="KW-0812">Transmembrane</keyword>
<protein>
    <recommendedName>
        <fullName evidence="8">EI24 domain-containing protein</fullName>
    </recommendedName>
</protein>
<dbReference type="EMBL" id="VRSW01000002">
    <property type="protein sequence ID" value="TXK04517.1"/>
    <property type="molecule type" value="Genomic_DNA"/>
</dbReference>
<reference evidence="6 7" key="1">
    <citation type="submission" date="2019-08" db="EMBL/GenBank/DDBJ databases">
        <authorList>
            <person name="Dong K."/>
        </authorList>
    </citation>
    <scope>NUCLEOTIDE SEQUENCE [LARGE SCALE GENOMIC DNA]</scope>
    <source>
        <strain evidence="6 7">M4-8</strain>
    </source>
</reference>
<evidence type="ECO:0000256" key="4">
    <source>
        <dbReference type="ARBA" id="ARBA00023136"/>
    </source>
</evidence>
<feature type="transmembrane region" description="Helical" evidence="5">
    <location>
        <begin position="195"/>
        <end position="220"/>
    </location>
</feature>
<feature type="transmembrane region" description="Helical" evidence="5">
    <location>
        <begin position="66"/>
        <end position="87"/>
    </location>
</feature>
<gene>
    <name evidence="6" type="ORF">FVP60_07450</name>
</gene>
<keyword evidence="7" id="KW-1185">Reference proteome</keyword>
<feature type="transmembrane region" description="Helical" evidence="5">
    <location>
        <begin position="28"/>
        <end position="54"/>
    </location>
</feature>
<dbReference type="RefSeq" id="WP_147825652.1">
    <property type="nucleotide sequence ID" value="NZ_BAAARG010000002.1"/>
</dbReference>
<keyword evidence="3 5" id="KW-1133">Transmembrane helix</keyword>
<comment type="caution">
    <text evidence="6">The sequence shown here is derived from an EMBL/GenBank/DDBJ whole genome shotgun (WGS) entry which is preliminary data.</text>
</comment>
<name>A0A5C8HM55_9MICO</name>
<comment type="subcellular location">
    <subcellularLocation>
        <location evidence="1">Membrane</location>
        <topology evidence="1">Multi-pass membrane protein</topology>
    </subcellularLocation>
</comment>
<proteinExistence type="predicted"/>
<organism evidence="6 7">
    <name type="scientific">Microbacterium mitrae</name>
    <dbReference type="NCBI Taxonomy" id="664640"/>
    <lineage>
        <taxon>Bacteria</taxon>
        <taxon>Bacillati</taxon>
        <taxon>Actinomycetota</taxon>
        <taxon>Actinomycetes</taxon>
        <taxon>Micrococcales</taxon>
        <taxon>Microbacteriaceae</taxon>
        <taxon>Microbacterium</taxon>
    </lineage>
</organism>
<evidence type="ECO:0008006" key="8">
    <source>
        <dbReference type="Google" id="ProtNLM"/>
    </source>
</evidence>
<evidence type="ECO:0000313" key="6">
    <source>
        <dbReference type="EMBL" id="TXK04517.1"/>
    </source>
</evidence>
<evidence type="ECO:0000256" key="3">
    <source>
        <dbReference type="ARBA" id="ARBA00022989"/>
    </source>
</evidence>
<sequence length="241" mass="25514">MRDFMRGIADFGDSFAWFRRTPKAMQTALIPAAVVWVVLAAAVVAFLVYLPQIAIAVTPFANDWNAIWAAVFRVGVSFGLFGAVIYLSTRLYRGLVATVGEFAYVRLRRAVAEHAHSKLQPRRESTSRLFASTILGFFTGIPLAIAVLLLSLIPVVGFVLGWIVAAVAAGRELGEDLVRSTVSDDTVIAANRARITGFGIAANLTILIPFAGVVAMPVAVAGATALATNLDQPGTGGHSAS</sequence>
<dbReference type="Pfam" id="PF07264">
    <property type="entry name" value="EI24"/>
    <property type="match status" value="1"/>
</dbReference>
<keyword evidence="4 5" id="KW-0472">Membrane</keyword>
<dbReference type="AlphaFoldDB" id="A0A5C8HM55"/>
<evidence type="ECO:0000256" key="1">
    <source>
        <dbReference type="ARBA" id="ARBA00004141"/>
    </source>
</evidence>
<dbReference type="OrthoDB" id="3375053at2"/>
<feature type="transmembrane region" description="Helical" evidence="5">
    <location>
        <begin position="155"/>
        <end position="174"/>
    </location>
</feature>
<evidence type="ECO:0000256" key="2">
    <source>
        <dbReference type="ARBA" id="ARBA00022692"/>
    </source>
</evidence>